<reference evidence="2 3" key="1">
    <citation type="submission" date="2020-03" db="EMBL/GenBank/DDBJ databases">
        <title>Genomic Encyclopedia of Type Strains, Phase IV (KMG-IV): sequencing the most valuable type-strain genomes for metagenomic binning, comparative biology and taxonomic classification.</title>
        <authorList>
            <person name="Goeker M."/>
        </authorList>
    </citation>
    <scope>NUCLEOTIDE SEQUENCE [LARGE SCALE GENOMIC DNA]</scope>
    <source>
        <strain evidence="2 3">DSM 25229</strain>
    </source>
</reference>
<dbReference type="Gene3D" id="3.40.50.150">
    <property type="entry name" value="Vaccinia Virus protein VP39"/>
    <property type="match status" value="1"/>
</dbReference>
<evidence type="ECO:0000259" key="1">
    <source>
        <dbReference type="Pfam" id="PF08241"/>
    </source>
</evidence>
<sequence>MTELNGYAATDRCSRLMKARKIEALLGCDVAGRDLLDLGAGAGFLADHFLARGASVTAADRDAKAYRGKVPLTPIEGETLPFADVQFDIVIFNHVIEHVGDASRQRAILSEIRRVLRPGGRLYIAVPNKWALIEPHFRLPLLGALPRRAADYLVRHFRKAAGYDCYPLTRAELAALLAEYFPALEDRTSDALSWVVNNELSPLPRRILSLVPDWLKAAAKPIYPTFVVLCRMEASRIGDRGDNARAVVDPHHRVNVP</sequence>
<dbReference type="InterPro" id="IPR013216">
    <property type="entry name" value="Methyltransf_11"/>
</dbReference>
<dbReference type="PANTHER" id="PTHR42912:SF93">
    <property type="entry name" value="N6-ADENOSINE-METHYLTRANSFERASE TMT1A"/>
    <property type="match status" value="1"/>
</dbReference>
<keyword evidence="2" id="KW-0489">Methyltransferase</keyword>
<comment type="caution">
    <text evidence="2">The sequence shown here is derived from an EMBL/GenBank/DDBJ whole genome shotgun (WGS) entry which is preliminary data.</text>
</comment>
<dbReference type="Proteomes" id="UP000535078">
    <property type="component" value="Unassembled WGS sequence"/>
</dbReference>
<dbReference type="GO" id="GO:0032259">
    <property type="term" value="P:methylation"/>
    <property type="evidence" value="ECO:0007669"/>
    <property type="project" value="UniProtKB-KW"/>
</dbReference>
<dbReference type="InterPro" id="IPR029063">
    <property type="entry name" value="SAM-dependent_MTases_sf"/>
</dbReference>
<gene>
    <name evidence="2" type="ORF">GGR90_000266</name>
</gene>
<protein>
    <submittedName>
        <fullName evidence="2">SAM-dependent methyltransferase</fullName>
    </submittedName>
</protein>
<accession>A0A7X6B7A9</accession>
<dbReference type="RefSeq" id="WP_167918759.1">
    <property type="nucleotide sequence ID" value="NZ_JAATIT010000001.1"/>
</dbReference>
<dbReference type="CDD" id="cd02440">
    <property type="entry name" value="AdoMet_MTases"/>
    <property type="match status" value="1"/>
</dbReference>
<dbReference type="Pfam" id="PF08241">
    <property type="entry name" value="Methyltransf_11"/>
    <property type="match status" value="1"/>
</dbReference>
<keyword evidence="3" id="KW-1185">Reference proteome</keyword>
<feature type="domain" description="Methyltransferase type 11" evidence="1">
    <location>
        <begin position="36"/>
        <end position="124"/>
    </location>
</feature>
<keyword evidence="2" id="KW-0808">Transferase</keyword>
<evidence type="ECO:0000313" key="3">
    <source>
        <dbReference type="Proteomes" id="UP000535078"/>
    </source>
</evidence>
<dbReference type="PANTHER" id="PTHR42912">
    <property type="entry name" value="METHYLTRANSFERASE"/>
    <property type="match status" value="1"/>
</dbReference>
<evidence type="ECO:0000313" key="2">
    <source>
        <dbReference type="EMBL" id="NJB88114.1"/>
    </source>
</evidence>
<dbReference type="InterPro" id="IPR050508">
    <property type="entry name" value="Methyltransf_Superfamily"/>
</dbReference>
<dbReference type="AlphaFoldDB" id="A0A7X6B7A9"/>
<dbReference type="SUPFAM" id="SSF53335">
    <property type="entry name" value="S-adenosyl-L-methionine-dependent methyltransferases"/>
    <property type="match status" value="1"/>
</dbReference>
<dbReference type="GO" id="GO:0008757">
    <property type="term" value="F:S-adenosylmethionine-dependent methyltransferase activity"/>
    <property type="evidence" value="ECO:0007669"/>
    <property type="project" value="InterPro"/>
</dbReference>
<organism evidence="2 3">
    <name type="scientific">Sphingopyxis italica</name>
    <dbReference type="NCBI Taxonomy" id="1129133"/>
    <lineage>
        <taxon>Bacteria</taxon>
        <taxon>Pseudomonadati</taxon>
        <taxon>Pseudomonadota</taxon>
        <taxon>Alphaproteobacteria</taxon>
        <taxon>Sphingomonadales</taxon>
        <taxon>Sphingomonadaceae</taxon>
        <taxon>Sphingopyxis</taxon>
    </lineage>
</organism>
<proteinExistence type="predicted"/>
<name>A0A7X6B7A9_9SPHN</name>
<dbReference type="EMBL" id="JAATIT010000001">
    <property type="protein sequence ID" value="NJB88114.1"/>
    <property type="molecule type" value="Genomic_DNA"/>
</dbReference>